<feature type="compositionally biased region" description="Polar residues" evidence="1">
    <location>
        <begin position="78"/>
        <end position="93"/>
    </location>
</feature>
<feature type="region of interest" description="Disordered" evidence="1">
    <location>
        <begin position="134"/>
        <end position="153"/>
    </location>
</feature>
<keyword evidence="3" id="KW-1185">Reference proteome</keyword>
<dbReference type="EMBL" id="JAHWGI010000985">
    <property type="protein sequence ID" value="KAK3920010.1"/>
    <property type="molecule type" value="Genomic_DNA"/>
</dbReference>
<accession>A0AAE1HG73</accession>
<feature type="compositionally biased region" description="Acidic residues" evidence="1">
    <location>
        <begin position="1"/>
        <end position="10"/>
    </location>
</feature>
<reference evidence="2" key="2">
    <citation type="journal article" date="2023" name="BMC Genomics">
        <title>Pest status, molecular evolution, and epigenetic factors derived from the genome assembly of Frankliniella fusca, a thysanopteran phytovirus vector.</title>
        <authorList>
            <person name="Catto M.A."/>
            <person name="Labadie P.E."/>
            <person name="Jacobson A.L."/>
            <person name="Kennedy G.G."/>
            <person name="Srinivasan R."/>
            <person name="Hunt B.G."/>
        </authorList>
    </citation>
    <scope>NUCLEOTIDE SEQUENCE</scope>
    <source>
        <strain evidence="2">PL_HMW_Pooled</strain>
    </source>
</reference>
<evidence type="ECO:0000313" key="3">
    <source>
        <dbReference type="Proteomes" id="UP001219518"/>
    </source>
</evidence>
<feature type="compositionally biased region" description="Acidic residues" evidence="1">
    <location>
        <begin position="105"/>
        <end position="114"/>
    </location>
</feature>
<gene>
    <name evidence="2" type="ORF">KUF71_009297</name>
</gene>
<feature type="compositionally biased region" description="Acidic residues" evidence="1">
    <location>
        <begin position="134"/>
        <end position="151"/>
    </location>
</feature>
<feature type="compositionally biased region" description="Basic and acidic residues" evidence="1">
    <location>
        <begin position="41"/>
        <end position="50"/>
    </location>
</feature>
<proteinExistence type="predicted"/>
<feature type="region of interest" description="Disordered" evidence="1">
    <location>
        <begin position="1"/>
        <end position="114"/>
    </location>
</feature>
<evidence type="ECO:0000313" key="2">
    <source>
        <dbReference type="EMBL" id="KAK3920010.1"/>
    </source>
</evidence>
<dbReference type="AlphaFoldDB" id="A0AAE1HG73"/>
<comment type="caution">
    <text evidence="2">The sequence shown here is derived from an EMBL/GenBank/DDBJ whole genome shotgun (WGS) entry which is preliminary data.</text>
</comment>
<protein>
    <submittedName>
        <fullName evidence="2">Halomucin</fullName>
    </submittedName>
</protein>
<feature type="compositionally biased region" description="Basic residues" evidence="1">
    <location>
        <begin position="16"/>
        <end position="29"/>
    </location>
</feature>
<evidence type="ECO:0000256" key="1">
    <source>
        <dbReference type="SAM" id="MobiDB-lite"/>
    </source>
</evidence>
<dbReference type="Proteomes" id="UP001219518">
    <property type="component" value="Unassembled WGS sequence"/>
</dbReference>
<reference evidence="2" key="1">
    <citation type="submission" date="2021-07" db="EMBL/GenBank/DDBJ databases">
        <authorList>
            <person name="Catto M.A."/>
            <person name="Jacobson A."/>
            <person name="Kennedy G."/>
            <person name="Labadie P."/>
            <person name="Hunt B.G."/>
            <person name="Srinivasan R."/>
        </authorList>
    </citation>
    <scope>NUCLEOTIDE SEQUENCE</scope>
    <source>
        <strain evidence="2">PL_HMW_Pooled</strain>
        <tissue evidence="2">Head</tissue>
    </source>
</reference>
<feature type="compositionally biased region" description="Basic and acidic residues" evidence="1">
    <location>
        <begin position="67"/>
        <end position="77"/>
    </location>
</feature>
<sequence length="392" mass="44887">MSSSDDDDDLLDRRSRATKYRRLGPKRNRLPYPDDDLDNNGPDRHQHLEVDQDGQAGADIELGVGQDSEHESEHESSDGTSSAYAETQSGSESDWSDALSHENSLEEEDGNEDNLFEQEEEEDFMIDQNLDLQDSDEEDHTDNEDDNDDMNIEGQNFNFDLDSLDHELNFLKARTIRESLYLELALSIRHKQTYENLIDSIKAKNVLYSSKVLSTSKKELWKALGRSNSGLQFHAYCSDCGAYINRKCMLVVNAVCPDCGESKPISKASYFVTLSIRKQLEYFLSIPEVAKHLRYRENRVKILEDAYEDILDGEEYKNITIDGQKLLGSNNFTYSFSIDGCKPSKGSKTNIYPLFLRINELPPEMRQKYMFLAACYVDIKEPNVTQHYSILL</sequence>
<organism evidence="2 3">
    <name type="scientific">Frankliniella fusca</name>
    <dbReference type="NCBI Taxonomy" id="407009"/>
    <lineage>
        <taxon>Eukaryota</taxon>
        <taxon>Metazoa</taxon>
        <taxon>Ecdysozoa</taxon>
        <taxon>Arthropoda</taxon>
        <taxon>Hexapoda</taxon>
        <taxon>Insecta</taxon>
        <taxon>Pterygota</taxon>
        <taxon>Neoptera</taxon>
        <taxon>Paraneoptera</taxon>
        <taxon>Thysanoptera</taxon>
        <taxon>Terebrantia</taxon>
        <taxon>Thripoidea</taxon>
        <taxon>Thripidae</taxon>
        <taxon>Frankliniella</taxon>
    </lineage>
</organism>
<name>A0AAE1HG73_9NEOP</name>